<dbReference type="Gene3D" id="3.90.1680.10">
    <property type="entry name" value="SOS response associated peptidase-like"/>
    <property type="match status" value="1"/>
</dbReference>
<keyword evidence="7" id="KW-0456">Lyase</keyword>
<evidence type="ECO:0000256" key="7">
    <source>
        <dbReference type="ARBA" id="ARBA00023239"/>
    </source>
</evidence>
<dbReference type="SUPFAM" id="SSF143081">
    <property type="entry name" value="BB1717-like"/>
    <property type="match status" value="1"/>
</dbReference>
<sequence length="269" mass="31239">MCYYNGQKVSKTEFLKLLQLEKALKDFDFLNKELSTGFDYSLNAVVRPKEGEIDFDIVQMEWGFVPAYIRNREQLGKMRLGYKDSAGKFHPPLTTLNSTAEEMLKPGKIYREAALKRRCLVLSSGFFEWRHVNPLSKKTGLPLKATINYPYHITIKEHEYFYMAGIWQPFIDTQTGETVDTFAIVTTKANPLMEQIHNSKKRMPTILPDELAYEWIFGELSEERIQQIGSYQYDYREMDACTISKEFRASLDPTAPFAYEDLPAFELSL</sequence>
<keyword evidence="10" id="KW-1185">Reference proteome</keyword>
<dbReference type="GO" id="GO:0106300">
    <property type="term" value="P:protein-DNA covalent cross-linking repair"/>
    <property type="evidence" value="ECO:0007669"/>
    <property type="project" value="InterPro"/>
</dbReference>
<dbReference type="PANTHER" id="PTHR13604">
    <property type="entry name" value="DC12-RELATED"/>
    <property type="match status" value="1"/>
</dbReference>
<dbReference type="InterPro" id="IPR036590">
    <property type="entry name" value="SRAP-like"/>
</dbReference>
<protein>
    <recommendedName>
        <fullName evidence="8">Abasic site processing protein</fullName>
        <ecNumber evidence="8">3.4.-.-</ecNumber>
    </recommendedName>
</protein>
<keyword evidence="5" id="KW-0190">Covalent protein-DNA linkage</keyword>
<dbReference type="GO" id="GO:0008233">
    <property type="term" value="F:peptidase activity"/>
    <property type="evidence" value="ECO:0007669"/>
    <property type="project" value="UniProtKB-KW"/>
</dbReference>
<dbReference type="EMBL" id="WPIK01000016">
    <property type="protein sequence ID" value="MVN23005.1"/>
    <property type="molecule type" value="Genomic_DNA"/>
</dbReference>
<dbReference type="InterPro" id="IPR003738">
    <property type="entry name" value="SRAP"/>
</dbReference>
<dbReference type="Pfam" id="PF02586">
    <property type="entry name" value="SRAP"/>
    <property type="match status" value="1"/>
</dbReference>
<evidence type="ECO:0000256" key="4">
    <source>
        <dbReference type="ARBA" id="ARBA00022801"/>
    </source>
</evidence>
<comment type="similarity">
    <text evidence="1 8">Belongs to the SOS response-associated peptidase family.</text>
</comment>
<evidence type="ECO:0000256" key="6">
    <source>
        <dbReference type="ARBA" id="ARBA00023125"/>
    </source>
</evidence>
<dbReference type="GO" id="GO:0003697">
    <property type="term" value="F:single-stranded DNA binding"/>
    <property type="evidence" value="ECO:0007669"/>
    <property type="project" value="InterPro"/>
</dbReference>
<accession>A0A7K1T0B5</accession>
<keyword evidence="2 8" id="KW-0645">Protease</keyword>
<comment type="caution">
    <text evidence="9">The sequence shown here is derived from an EMBL/GenBank/DDBJ whole genome shotgun (WGS) entry which is preliminary data.</text>
</comment>
<keyword evidence="4 8" id="KW-0378">Hydrolase</keyword>
<keyword evidence="6" id="KW-0238">DNA-binding</keyword>
<dbReference type="PANTHER" id="PTHR13604:SF0">
    <property type="entry name" value="ABASIC SITE PROCESSING PROTEIN HMCES"/>
    <property type="match status" value="1"/>
</dbReference>
<organism evidence="9 10">
    <name type="scientific">Mucilaginibacter arboris</name>
    <dbReference type="NCBI Taxonomy" id="2682090"/>
    <lineage>
        <taxon>Bacteria</taxon>
        <taxon>Pseudomonadati</taxon>
        <taxon>Bacteroidota</taxon>
        <taxon>Sphingobacteriia</taxon>
        <taxon>Sphingobacteriales</taxon>
        <taxon>Sphingobacteriaceae</taxon>
        <taxon>Mucilaginibacter</taxon>
    </lineage>
</organism>
<keyword evidence="3" id="KW-0227">DNA damage</keyword>
<evidence type="ECO:0000313" key="9">
    <source>
        <dbReference type="EMBL" id="MVN23005.1"/>
    </source>
</evidence>
<dbReference type="EC" id="3.4.-.-" evidence="8"/>
<evidence type="ECO:0000256" key="2">
    <source>
        <dbReference type="ARBA" id="ARBA00022670"/>
    </source>
</evidence>
<gene>
    <name evidence="9" type="ORF">GO621_15875</name>
</gene>
<evidence type="ECO:0000256" key="1">
    <source>
        <dbReference type="ARBA" id="ARBA00008136"/>
    </source>
</evidence>
<dbReference type="RefSeq" id="WP_157568809.1">
    <property type="nucleotide sequence ID" value="NZ_WPIK01000016.1"/>
</dbReference>
<dbReference type="AlphaFoldDB" id="A0A7K1T0B5"/>
<evidence type="ECO:0000256" key="8">
    <source>
        <dbReference type="RuleBase" id="RU364100"/>
    </source>
</evidence>
<dbReference type="GO" id="GO:0006508">
    <property type="term" value="P:proteolysis"/>
    <property type="evidence" value="ECO:0007669"/>
    <property type="project" value="UniProtKB-KW"/>
</dbReference>
<proteinExistence type="inferred from homology"/>
<evidence type="ECO:0000256" key="3">
    <source>
        <dbReference type="ARBA" id="ARBA00022763"/>
    </source>
</evidence>
<name>A0A7K1T0B5_9SPHI</name>
<reference evidence="9 10" key="1">
    <citation type="submission" date="2019-12" db="EMBL/GenBank/DDBJ databases">
        <title>Mucilaginibacter sp. HMF7410 genome sequencing and assembly.</title>
        <authorList>
            <person name="Kang H."/>
            <person name="Cha I."/>
            <person name="Kim H."/>
            <person name="Joh K."/>
        </authorList>
    </citation>
    <scope>NUCLEOTIDE SEQUENCE [LARGE SCALE GENOMIC DNA]</scope>
    <source>
        <strain evidence="9 10">HMF7410</strain>
    </source>
</reference>
<dbReference type="GO" id="GO:0016829">
    <property type="term" value="F:lyase activity"/>
    <property type="evidence" value="ECO:0007669"/>
    <property type="project" value="UniProtKB-KW"/>
</dbReference>
<evidence type="ECO:0000256" key="5">
    <source>
        <dbReference type="ARBA" id="ARBA00023124"/>
    </source>
</evidence>
<dbReference type="Proteomes" id="UP000462014">
    <property type="component" value="Unassembled WGS sequence"/>
</dbReference>
<evidence type="ECO:0000313" key="10">
    <source>
        <dbReference type="Proteomes" id="UP000462014"/>
    </source>
</evidence>